<protein>
    <submittedName>
        <fullName evidence="10">Nickel-dependent hydrogenase large subunit</fullName>
    </submittedName>
</protein>
<evidence type="ECO:0000256" key="2">
    <source>
        <dbReference type="ARBA" id="ARBA00004196"/>
    </source>
</evidence>
<dbReference type="InterPro" id="IPR050867">
    <property type="entry name" value="NiFe/NiFeSe_hydrgnase_LSU"/>
</dbReference>
<accession>A0A0L6W1Q0</accession>
<dbReference type="PANTHER" id="PTHR42958">
    <property type="entry name" value="HYDROGENASE-2 LARGE CHAIN"/>
    <property type="match status" value="1"/>
</dbReference>
<keyword evidence="6 8" id="KW-0479">Metal-binding</keyword>
<dbReference type="AlphaFoldDB" id="A0A0L6W1Q0"/>
<evidence type="ECO:0000256" key="8">
    <source>
        <dbReference type="PIRSR" id="PIRSR601501-1"/>
    </source>
</evidence>
<dbReference type="FunFam" id="1.10.645.10:FF:000002">
    <property type="entry name" value="Hydrogenase 2 large subunit"/>
    <property type="match status" value="1"/>
</dbReference>
<keyword evidence="8" id="KW-0460">Magnesium</keyword>
<comment type="caution">
    <text evidence="10">The sequence shown here is derived from an EMBL/GenBank/DDBJ whole genome shotgun (WGS) entry which is preliminary data.</text>
</comment>
<comment type="cofactor">
    <cofactor evidence="8">
        <name>Fe cation</name>
        <dbReference type="ChEBI" id="CHEBI:24875"/>
    </cofactor>
</comment>
<evidence type="ECO:0000256" key="1">
    <source>
        <dbReference type="ARBA" id="ARBA00001967"/>
    </source>
</evidence>
<keyword evidence="7 9" id="KW-0560">Oxidoreductase</keyword>
<dbReference type="GO" id="GO:0008901">
    <property type="term" value="F:ferredoxin hydrogenase activity"/>
    <property type="evidence" value="ECO:0007669"/>
    <property type="project" value="InterPro"/>
</dbReference>
<dbReference type="InterPro" id="IPR029014">
    <property type="entry name" value="NiFe-Hase_large"/>
</dbReference>
<dbReference type="RefSeq" id="WP_052218494.1">
    <property type="nucleotide sequence ID" value="NZ_LGTE01000018.1"/>
</dbReference>
<evidence type="ECO:0000256" key="6">
    <source>
        <dbReference type="ARBA" id="ARBA00022723"/>
    </source>
</evidence>
<proteinExistence type="inferred from homology"/>
<dbReference type="PROSITE" id="PS00507">
    <property type="entry name" value="NI_HGENASE_L_1"/>
    <property type="match status" value="1"/>
</dbReference>
<dbReference type="Proteomes" id="UP000037175">
    <property type="component" value="Unassembled WGS sequence"/>
</dbReference>
<gene>
    <name evidence="10" type="ORF">Tfer_2360</name>
</gene>
<dbReference type="Pfam" id="PF00374">
    <property type="entry name" value="NiFeSe_Hases"/>
    <property type="match status" value="1"/>
</dbReference>
<dbReference type="EMBL" id="LGTE01000018">
    <property type="protein sequence ID" value="KNZ68999.1"/>
    <property type="molecule type" value="Genomic_DNA"/>
</dbReference>
<feature type="binding site" evidence="8">
    <location>
        <position position="64"/>
    </location>
    <ligand>
        <name>Fe cation</name>
        <dbReference type="ChEBI" id="CHEBI:24875"/>
    </ligand>
</feature>
<dbReference type="SUPFAM" id="SSF56762">
    <property type="entry name" value="HydB/Nqo4-like"/>
    <property type="match status" value="1"/>
</dbReference>
<keyword evidence="5 8" id="KW-0533">Nickel</keyword>
<keyword evidence="8" id="KW-0408">Iron</keyword>
<evidence type="ECO:0000256" key="5">
    <source>
        <dbReference type="ARBA" id="ARBA00022596"/>
    </source>
</evidence>
<comment type="similarity">
    <text evidence="3 9">Belongs to the [NiFe]/[NiFeSe] hydrogenase large subunit family.</text>
</comment>
<dbReference type="GO" id="GO:0016151">
    <property type="term" value="F:nickel cation binding"/>
    <property type="evidence" value="ECO:0007669"/>
    <property type="project" value="InterPro"/>
</dbReference>
<evidence type="ECO:0000256" key="7">
    <source>
        <dbReference type="ARBA" id="ARBA00023002"/>
    </source>
</evidence>
<reference evidence="11" key="1">
    <citation type="submission" date="2015-07" db="EMBL/GenBank/DDBJ databases">
        <title>Complete Genome of Thermincola ferriacetica strain Z-0001T.</title>
        <authorList>
            <person name="Lusk B."/>
            <person name="Badalamenti J.P."/>
            <person name="Parameswaran P."/>
            <person name="Bond D.R."/>
            <person name="Torres C.I."/>
        </authorList>
    </citation>
    <scope>NUCLEOTIDE SEQUENCE [LARGE SCALE GENOMIC DNA]</scope>
    <source>
        <strain evidence="11">Z-0001</strain>
    </source>
</reference>
<dbReference type="PANTHER" id="PTHR42958:SF2">
    <property type="entry name" value="UPTAKE HYDROGENASE LARGE SUBUNIT"/>
    <property type="match status" value="1"/>
</dbReference>
<feature type="binding site" evidence="8">
    <location>
        <position position="497"/>
    </location>
    <ligand>
        <name>Fe cation</name>
        <dbReference type="ChEBI" id="CHEBI:24875"/>
    </ligand>
</feature>
<dbReference type="NCBIfam" id="NF033181">
    <property type="entry name" value="NiFeSe_hydrog"/>
    <property type="match status" value="1"/>
</dbReference>
<comment type="subcellular location">
    <subcellularLocation>
        <location evidence="2">Cell envelope</location>
    </subcellularLocation>
</comment>
<comment type="cofactor">
    <cofactor evidence="1 8">
        <name>Ni(2+)</name>
        <dbReference type="ChEBI" id="CHEBI:49786"/>
    </cofactor>
</comment>
<feature type="binding site" evidence="8">
    <location>
        <position position="42"/>
    </location>
    <ligand>
        <name>Mg(2+)</name>
        <dbReference type="ChEBI" id="CHEBI:18420"/>
    </ligand>
</feature>
<feature type="binding site" evidence="8">
    <location>
        <position position="500"/>
    </location>
    <ligand>
        <name>Mg(2+)</name>
        <dbReference type="ChEBI" id="CHEBI:18420"/>
    </ligand>
</feature>
<sequence>MAQKIVVDPITRIEGHLAIEVEVEGGVVKDAKCKGTLFRGLEIICQGKDPRDAAVLTSRSCGVCPAEHAHASVQQLDMAFGAEVPDNGRIIRNLVAGSNFIASHILHFYHLTALDYLDIMAIAQYNGADPALLKVRDKVVALVKAGDTAPFTPRYNPDQFSVADPTVVTTAVHHYIQALEMRKKAQEMLAIFGGKMPHHVTYVAGGVTIQPTPDRIAAFRSRLLELIDFINNVYLKDVLYFGTGPLKPLHDMKVGAGCGNFLSYGNFDLGKSGDFNNRFLKAGAIFNGDLTKVNPLDPDKIHEEVKYSWYENTTTGKHPYEGETKPDAKKEGAYSWLKAPRYDGKPMEVGPLARQLVTQEKGFMDLVNKLGAWPSAVARHAARAWECKLIAEAMLKWVGELKPGEPVCNEKPVPEKGRGMGLVEAARGALGHFGVIENYKIRNYQMVVPTTWNCSPADDEGVKGPVEQALIGAPVPDPENPINLVRIVRSFDPCVACAVHLIHPDTNEIKKFRVV</sequence>
<feature type="binding site" evidence="8">
    <location>
        <position position="494"/>
    </location>
    <ligand>
        <name>Ni(2+)</name>
        <dbReference type="ChEBI" id="CHEBI:49786"/>
    </ligand>
</feature>
<dbReference type="PROSITE" id="PS00508">
    <property type="entry name" value="NI_HGENASE_L_2"/>
    <property type="match status" value="1"/>
</dbReference>
<evidence type="ECO:0000256" key="3">
    <source>
        <dbReference type="ARBA" id="ARBA00009292"/>
    </source>
</evidence>
<dbReference type="InterPro" id="IPR001501">
    <property type="entry name" value="Ni-dep_hyd_lsu"/>
</dbReference>
<evidence type="ECO:0000256" key="9">
    <source>
        <dbReference type="RuleBase" id="RU003896"/>
    </source>
</evidence>
<evidence type="ECO:0000313" key="11">
    <source>
        <dbReference type="Proteomes" id="UP000037175"/>
    </source>
</evidence>
<dbReference type="PATRIC" id="fig|281456.6.peg.2498"/>
<organism evidence="10 11">
    <name type="scientific">Thermincola ferriacetica</name>
    <dbReference type="NCBI Taxonomy" id="281456"/>
    <lineage>
        <taxon>Bacteria</taxon>
        <taxon>Bacillati</taxon>
        <taxon>Bacillota</taxon>
        <taxon>Clostridia</taxon>
        <taxon>Eubacteriales</taxon>
        <taxon>Thermincolaceae</taxon>
        <taxon>Thermincola</taxon>
    </lineage>
</organism>
<name>A0A0L6W1Q0_9FIRM</name>
<dbReference type="Gene3D" id="1.10.645.10">
    <property type="entry name" value="Cytochrome-c3 Hydrogenase, chain B"/>
    <property type="match status" value="1"/>
</dbReference>
<dbReference type="GO" id="GO:0030313">
    <property type="term" value="C:cell envelope"/>
    <property type="evidence" value="ECO:0007669"/>
    <property type="project" value="UniProtKB-SubCell"/>
</dbReference>
<comment type="subunit">
    <text evidence="4">Heterodimer of a large and a small subunit.</text>
</comment>
<feature type="binding site" evidence="8">
    <location>
        <position position="446"/>
    </location>
    <ligand>
        <name>Mg(2+)</name>
        <dbReference type="ChEBI" id="CHEBI:18420"/>
    </ligand>
</feature>
<feature type="binding site" evidence="8">
    <location>
        <position position="61"/>
    </location>
    <ligand>
        <name>Ni(2+)</name>
        <dbReference type="ChEBI" id="CHEBI:49786"/>
    </ligand>
</feature>
<evidence type="ECO:0000256" key="4">
    <source>
        <dbReference type="ARBA" id="ARBA00011771"/>
    </source>
</evidence>
<keyword evidence="11" id="KW-1185">Reference proteome</keyword>
<feature type="binding site" evidence="8">
    <location>
        <position position="64"/>
    </location>
    <ligand>
        <name>Ni(2+)</name>
        <dbReference type="ChEBI" id="CHEBI:49786"/>
    </ligand>
</feature>
<dbReference type="InterPro" id="IPR018194">
    <property type="entry name" value="Ni-dep_hyd_lsu_Ni_BS"/>
</dbReference>
<evidence type="ECO:0000313" key="10">
    <source>
        <dbReference type="EMBL" id="KNZ68999.1"/>
    </source>
</evidence>